<feature type="non-terminal residue" evidence="2">
    <location>
        <position position="96"/>
    </location>
</feature>
<feature type="region of interest" description="Disordered" evidence="1">
    <location>
        <begin position="1"/>
        <end position="96"/>
    </location>
</feature>
<evidence type="ECO:0000313" key="2">
    <source>
        <dbReference type="EMBL" id="JAR90196.1"/>
    </source>
</evidence>
<evidence type="ECO:0000256" key="1">
    <source>
        <dbReference type="SAM" id="MobiDB-lite"/>
    </source>
</evidence>
<feature type="compositionally biased region" description="Basic and acidic residues" evidence="1">
    <location>
        <begin position="9"/>
        <end position="18"/>
    </location>
</feature>
<accession>A0A147BHF0</accession>
<feature type="compositionally biased region" description="Low complexity" evidence="1">
    <location>
        <begin position="23"/>
        <end position="33"/>
    </location>
</feature>
<name>A0A147BHF0_IXORI</name>
<reference evidence="2" key="1">
    <citation type="journal article" date="2018" name="PLoS Negl. Trop. Dis.">
        <title>Sialome diversity of ticks revealed by RNAseq of single tick salivary glands.</title>
        <authorList>
            <person name="Perner J."/>
            <person name="Kropackova S."/>
            <person name="Kopacek P."/>
            <person name="Ribeiro J.M."/>
        </authorList>
    </citation>
    <scope>NUCLEOTIDE SEQUENCE</scope>
    <source>
        <strain evidence="2">Siblings of single egg batch collected in Ceske Budejovice</strain>
        <tissue evidence="2">Salivary glands</tissue>
    </source>
</reference>
<sequence length="96" mass="10825">MNTVRARKRLEDLFDAERRRMRSPSPRSTSPGSGLRTHSPTCRMASPSPPPRSPVTPGKTYQHFWEYSANHGSANHQPPHRSPTGHADELDSKRPK</sequence>
<feature type="compositionally biased region" description="Basic and acidic residues" evidence="1">
    <location>
        <begin position="86"/>
        <end position="96"/>
    </location>
</feature>
<proteinExistence type="predicted"/>
<dbReference type="EMBL" id="GEGO01005208">
    <property type="protein sequence ID" value="JAR90196.1"/>
    <property type="molecule type" value="Transcribed_RNA"/>
</dbReference>
<organism evidence="2">
    <name type="scientific">Ixodes ricinus</name>
    <name type="common">Common tick</name>
    <name type="synonym">Acarus ricinus</name>
    <dbReference type="NCBI Taxonomy" id="34613"/>
    <lineage>
        <taxon>Eukaryota</taxon>
        <taxon>Metazoa</taxon>
        <taxon>Ecdysozoa</taxon>
        <taxon>Arthropoda</taxon>
        <taxon>Chelicerata</taxon>
        <taxon>Arachnida</taxon>
        <taxon>Acari</taxon>
        <taxon>Parasitiformes</taxon>
        <taxon>Ixodida</taxon>
        <taxon>Ixodoidea</taxon>
        <taxon>Ixodidae</taxon>
        <taxon>Ixodinae</taxon>
        <taxon>Ixodes</taxon>
    </lineage>
</organism>
<protein>
    <submittedName>
        <fullName evidence="2">Uncharacterized protein</fullName>
    </submittedName>
</protein>
<dbReference type="AlphaFoldDB" id="A0A147BHF0"/>